<dbReference type="Gene3D" id="3.30.465.10">
    <property type="match status" value="1"/>
</dbReference>
<dbReference type="InterPro" id="IPR036683">
    <property type="entry name" value="CO_DH_flav_C_dom_sf"/>
</dbReference>
<dbReference type="Proteomes" id="UP000250123">
    <property type="component" value="Chromosome SHEWBE"/>
</dbReference>
<evidence type="ECO:0000256" key="1">
    <source>
        <dbReference type="ARBA" id="ARBA00022630"/>
    </source>
</evidence>
<dbReference type="PANTHER" id="PTHR42659">
    <property type="entry name" value="XANTHINE DEHYDROGENASE SUBUNIT C-RELATED"/>
    <property type="match status" value="1"/>
</dbReference>
<sequence length="283" mass="31098">MVNVYRPTKLDKALELNAIHCATLFAGGTDLMVQGMTHYDDSDNAVVFLDDIAEIKGIELNNQTREPRLVIGAGVTLYELIAHESVPLMIKDAAKRIAAPALRNRATLVGNICNASPAADMLPALYLLDARVELSSPGGKRELAIEEFISGPGQTLRLADEIVTKVSLTLPMFDDYLYHKVGTRKANALTKLSILAGVRIESGIIQDWRLTFGAIGPTVVRNVEFEQGLIGQSAAILQQAETIDKIIDFYSQKIAPIDDHRSTAEYRRCAALNLLRRWLENIG</sequence>
<dbReference type="PROSITE" id="PS51387">
    <property type="entry name" value="FAD_PCMH"/>
    <property type="match status" value="1"/>
</dbReference>
<keyword evidence="3" id="KW-0560">Oxidoreductase</keyword>
<dbReference type="AlphaFoldDB" id="A0A330M4R6"/>
<dbReference type="Gene3D" id="3.30.390.50">
    <property type="entry name" value="CO dehydrogenase flavoprotein, C-terminal domain"/>
    <property type="match status" value="1"/>
</dbReference>
<protein>
    <recommendedName>
        <fullName evidence="4">FAD-binding PCMH-type domain-containing protein</fullName>
    </recommendedName>
</protein>
<evidence type="ECO:0000256" key="2">
    <source>
        <dbReference type="ARBA" id="ARBA00022827"/>
    </source>
</evidence>
<accession>A0A330M4R6</accession>
<dbReference type="Pfam" id="PF00941">
    <property type="entry name" value="FAD_binding_5"/>
    <property type="match status" value="1"/>
</dbReference>
<dbReference type="KEGG" id="sbk:SHEWBE_3736"/>
<dbReference type="SUPFAM" id="SSF55447">
    <property type="entry name" value="CO dehydrogenase flavoprotein C-terminal domain-like"/>
    <property type="match status" value="1"/>
</dbReference>
<feature type="domain" description="FAD-binding PCMH-type" evidence="4">
    <location>
        <begin position="1"/>
        <end position="173"/>
    </location>
</feature>
<dbReference type="InterPro" id="IPR051312">
    <property type="entry name" value="Diverse_Substr_Oxidored"/>
</dbReference>
<name>A0A330M4R6_9GAMM</name>
<dbReference type="GO" id="GO:0071949">
    <property type="term" value="F:FAD binding"/>
    <property type="evidence" value="ECO:0007669"/>
    <property type="project" value="InterPro"/>
</dbReference>
<dbReference type="SMART" id="SM01092">
    <property type="entry name" value="CO_deh_flav_C"/>
    <property type="match status" value="1"/>
</dbReference>
<dbReference type="SUPFAM" id="SSF56176">
    <property type="entry name" value="FAD-binding/transporter-associated domain-like"/>
    <property type="match status" value="1"/>
</dbReference>
<evidence type="ECO:0000256" key="3">
    <source>
        <dbReference type="ARBA" id="ARBA00023002"/>
    </source>
</evidence>
<evidence type="ECO:0000313" key="5">
    <source>
        <dbReference type="EMBL" id="SQH77699.1"/>
    </source>
</evidence>
<dbReference type="InterPro" id="IPR036318">
    <property type="entry name" value="FAD-bd_PCMH-like_sf"/>
</dbReference>
<organism evidence="5 6">
    <name type="scientific">Shewanella benthica</name>
    <dbReference type="NCBI Taxonomy" id="43661"/>
    <lineage>
        <taxon>Bacteria</taxon>
        <taxon>Pseudomonadati</taxon>
        <taxon>Pseudomonadota</taxon>
        <taxon>Gammaproteobacteria</taxon>
        <taxon>Alteromonadales</taxon>
        <taxon>Shewanellaceae</taxon>
        <taxon>Shewanella</taxon>
    </lineage>
</organism>
<dbReference type="GO" id="GO:0016491">
    <property type="term" value="F:oxidoreductase activity"/>
    <property type="evidence" value="ECO:0007669"/>
    <property type="project" value="UniProtKB-KW"/>
</dbReference>
<proteinExistence type="predicted"/>
<evidence type="ECO:0000259" key="4">
    <source>
        <dbReference type="PROSITE" id="PS51387"/>
    </source>
</evidence>
<dbReference type="InterPro" id="IPR002346">
    <property type="entry name" value="Mopterin_DH_FAD-bd"/>
</dbReference>
<keyword evidence="2" id="KW-0274">FAD</keyword>
<dbReference type="InterPro" id="IPR005107">
    <property type="entry name" value="CO_DH_flav_C"/>
</dbReference>
<dbReference type="EMBL" id="LS483452">
    <property type="protein sequence ID" value="SQH77699.1"/>
    <property type="molecule type" value="Genomic_DNA"/>
</dbReference>
<dbReference type="InterPro" id="IPR016169">
    <property type="entry name" value="FAD-bd_PCMH_sub2"/>
</dbReference>
<reference evidence="6" key="1">
    <citation type="submission" date="2018-06" db="EMBL/GenBank/DDBJ databases">
        <authorList>
            <person name="Cea G.-C."/>
            <person name="William W."/>
        </authorList>
    </citation>
    <scope>NUCLEOTIDE SEQUENCE [LARGE SCALE GENOMIC DNA]</scope>
    <source>
        <strain evidence="6">DB21MT-2</strain>
    </source>
</reference>
<dbReference type="Pfam" id="PF03450">
    <property type="entry name" value="CO_deh_flav_C"/>
    <property type="match status" value="1"/>
</dbReference>
<keyword evidence="1" id="KW-0285">Flavoprotein</keyword>
<dbReference type="InterPro" id="IPR016166">
    <property type="entry name" value="FAD-bd_PCMH"/>
</dbReference>
<dbReference type="PANTHER" id="PTHR42659:SF2">
    <property type="entry name" value="XANTHINE DEHYDROGENASE SUBUNIT C-RELATED"/>
    <property type="match status" value="1"/>
</dbReference>
<dbReference type="OrthoDB" id="9775084at2"/>
<dbReference type="RefSeq" id="WP_112353489.1">
    <property type="nucleotide sequence ID" value="NZ_LS483452.1"/>
</dbReference>
<evidence type="ECO:0000313" key="6">
    <source>
        <dbReference type="Proteomes" id="UP000250123"/>
    </source>
</evidence>
<gene>
    <name evidence="5" type="ORF">SHEWBE_3736</name>
</gene>